<keyword evidence="2" id="KW-0067">ATP-binding</keyword>
<dbReference type="GO" id="GO:0005829">
    <property type="term" value="C:cytosol"/>
    <property type="evidence" value="ECO:0007669"/>
    <property type="project" value="TreeGrafter"/>
</dbReference>
<dbReference type="EMBL" id="JAPHEH010000001">
    <property type="protein sequence ID" value="MDG4476606.1"/>
    <property type="molecule type" value="Genomic_DNA"/>
</dbReference>
<dbReference type="GO" id="GO:0016887">
    <property type="term" value="F:ATP hydrolysis activity"/>
    <property type="evidence" value="ECO:0007669"/>
    <property type="project" value="TreeGrafter"/>
</dbReference>
<dbReference type="GO" id="GO:0009898">
    <property type="term" value="C:cytoplasmic side of plasma membrane"/>
    <property type="evidence" value="ECO:0007669"/>
    <property type="project" value="TreeGrafter"/>
</dbReference>
<evidence type="ECO:0000256" key="1">
    <source>
        <dbReference type="ARBA" id="ARBA00022741"/>
    </source>
</evidence>
<sequence length="254" mass="26851">MKIAISGKGGVGKTTIMAMLAKYLQKQGKEVLVIDADPSPHMAQSLGLAEDEKITPIAEMKDLLVERSGKVDGSPFYNINPQVDDLLSRFIVEKDGIKLMVLGAIQTAKGGCACPESNVLKRMLTKLLLAPSQVVLLDMEAGVEHLGRGTIAGVDQLLIVVIPSKSGVRTALKIKKLAEESGIPRISYVGNLVADDDDRAFLAEALGEPPLACFPDSAAIRKTERAGLAITGALGEVEEAAGQLINSILAQAKQ</sequence>
<dbReference type="PIRSF" id="PIRSF005647">
    <property type="entry name" value="CooC"/>
    <property type="match status" value="1"/>
</dbReference>
<keyword evidence="1" id="KW-0547">Nucleotide-binding</keyword>
<evidence type="ECO:0000313" key="4">
    <source>
        <dbReference type="EMBL" id="MDG4476606.1"/>
    </source>
</evidence>
<dbReference type="PANTHER" id="PTHR43384:SF6">
    <property type="entry name" value="SEPTUM SITE-DETERMINING PROTEIN MIND HOMOLOG, CHLOROPLASTIC"/>
    <property type="match status" value="1"/>
</dbReference>
<dbReference type="SUPFAM" id="SSF52540">
    <property type="entry name" value="P-loop containing nucleoside triphosphate hydrolases"/>
    <property type="match status" value="1"/>
</dbReference>
<evidence type="ECO:0000256" key="2">
    <source>
        <dbReference type="ARBA" id="ARBA00022840"/>
    </source>
</evidence>
<dbReference type="Pfam" id="PF01656">
    <property type="entry name" value="CbiA"/>
    <property type="match status" value="1"/>
</dbReference>
<dbReference type="InterPro" id="IPR002586">
    <property type="entry name" value="CobQ/CobB/MinD/ParA_Nub-bd_dom"/>
</dbReference>
<dbReference type="Proteomes" id="UP001154240">
    <property type="component" value="Unassembled WGS sequence"/>
</dbReference>
<dbReference type="GO" id="GO:0051782">
    <property type="term" value="P:negative regulation of cell division"/>
    <property type="evidence" value="ECO:0007669"/>
    <property type="project" value="TreeGrafter"/>
</dbReference>
<dbReference type="AlphaFoldDB" id="A0A9X4MHU0"/>
<proteinExistence type="predicted"/>
<dbReference type="PANTHER" id="PTHR43384">
    <property type="entry name" value="SEPTUM SITE-DETERMINING PROTEIN MIND HOMOLOG, CHLOROPLASTIC-RELATED"/>
    <property type="match status" value="1"/>
</dbReference>
<dbReference type="RefSeq" id="WP_307633571.1">
    <property type="nucleotide sequence ID" value="NZ_JAPHEH010000001.1"/>
</dbReference>
<reference evidence="4" key="1">
    <citation type="journal article" date="2022" name="bioRxiv">
        <title>Thiovibrio frasassiensisgen. nov., sp. nov., an autotrophic, elemental sulfur disproportionating bacterium isolated from sulfidic karst sediment, and proposal of Thiovibrionaceae fam. nov.</title>
        <authorList>
            <person name="Aronson H."/>
            <person name="Thomas C."/>
            <person name="Bhattacharyya M."/>
            <person name="Eckstein S."/>
            <person name="Jensen S."/>
            <person name="Barco R."/>
            <person name="Macalady J."/>
            <person name="Amend J."/>
        </authorList>
    </citation>
    <scope>NUCLEOTIDE SEQUENCE</scope>
    <source>
        <strain evidence="4">RS19-109</strain>
    </source>
</reference>
<evidence type="ECO:0000259" key="3">
    <source>
        <dbReference type="Pfam" id="PF01656"/>
    </source>
</evidence>
<gene>
    <name evidence="4" type="ORF">OLX77_10625</name>
</gene>
<keyword evidence="5" id="KW-1185">Reference proteome</keyword>
<dbReference type="InterPro" id="IPR050625">
    <property type="entry name" value="ParA/MinD_ATPase"/>
</dbReference>
<evidence type="ECO:0000313" key="5">
    <source>
        <dbReference type="Proteomes" id="UP001154240"/>
    </source>
</evidence>
<reference evidence="4" key="2">
    <citation type="submission" date="2022-10" db="EMBL/GenBank/DDBJ databases">
        <authorList>
            <person name="Aronson H.S."/>
        </authorList>
    </citation>
    <scope>NUCLEOTIDE SEQUENCE</scope>
    <source>
        <strain evidence="4">RS19-109</strain>
    </source>
</reference>
<protein>
    <submittedName>
        <fullName evidence="4">AAA family ATPase</fullName>
    </submittedName>
</protein>
<dbReference type="InterPro" id="IPR014433">
    <property type="entry name" value="CooC"/>
</dbReference>
<name>A0A9X4MHU0_9BACT</name>
<dbReference type="InterPro" id="IPR027417">
    <property type="entry name" value="P-loop_NTPase"/>
</dbReference>
<dbReference type="Gene3D" id="3.40.50.300">
    <property type="entry name" value="P-loop containing nucleotide triphosphate hydrolases"/>
    <property type="match status" value="1"/>
</dbReference>
<feature type="domain" description="CobQ/CobB/MinD/ParA nucleotide binding" evidence="3">
    <location>
        <begin position="3"/>
        <end position="197"/>
    </location>
</feature>
<accession>A0A9X4MHU0</accession>
<dbReference type="GO" id="GO:0005524">
    <property type="term" value="F:ATP binding"/>
    <property type="evidence" value="ECO:0007669"/>
    <property type="project" value="UniProtKB-KW"/>
</dbReference>
<organism evidence="4 5">
    <name type="scientific">Thiovibrio frasassiensis</name>
    <dbReference type="NCBI Taxonomy" id="2984131"/>
    <lineage>
        <taxon>Bacteria</taxon>
        <taxon>Pseudomonadati</taxon>
        <taxon>Thermodesulfobacteriota</taxon>
        <taxon>Desulfobulbia</taxon>
        <taxon>Desulfobulbales</taxon>
        <taxon>Thiovibrionaceae</taxon>
        <taxon>Thiovibrio</taxon>
    </lineage>
</organism>
<comment type="caution">
    <text evidence="4">The sequence shown here is derived from an EMBL/GenBank/DDBJ whole genome shotgun (WGS) entry which is preliminary data.</text>
</comment>